<keyword evidence="1" id="KW-0489">Methyltransferase</keyword>
<dbReference type="RefSeq" id="WP_126799136.1">
    <property type="nucleotide sequence ID" value="NZ_PIPO01000004.1"/>
</dbReference>
<dbReference type="SUPFAM" id="SSF53335">
    <property type="entry name" value="S-adenosyl-L-methionine-dependent methyltransferases"/>
    <property type="match status" value="1"/>
</dbReference>
<protein>
    <submittedName>
        <fullName evidence="1">Methyltransferase</fullName>
    </submittedName>
</protein>
<sequence>MKTLSTPCVLCASTDFEHWYQGQHGAIVNRDYFACLECGLVQVPAEQQPGASDEQAIYELHKNNPQDPGYRRFLSRALEPVVTRLQPGASGLDFGSGPGPTLSLMFAEAGFSCANYDIYYANEPARLQQTYDFITATEVFEHLSQPAQVLDTLCQCLKPGGLLMVMTQRAISKAEFASWRYIHDPTHISLFSDKSMDYISQHWPLQELERGRDTVLWQKATD</sequence>
<dbReference type="GO" id="GO:0032259">
    <property type="term" value="P:methylation"/>
    <property type="evidence" value="ECO:0007669"/>
    <property type="project" value="UniProtKB-KW"/>
</dbReference>
<proteinExistence type="predicted"/>
<dbReference type="AlphaFoldDB" id="A0A432WEZ5"/>
<dbReference type="Proteomes" id="UP000287823">
    <property type="component" value="Unassembled WGS sequence"/>
</dbReference>
<evidence type="ECO:0000313" key="2">
    <source>
        <dbReference type="Proteomes" id="UP000287823"/>
    </source>
</evidence>
<dbReference type="GO" id="GO:0008168">
    <property type="term" value="F:methyltransferase activity"/>
    <property type="evidence" value="ECO:0007669"/>
    <property type="project" value="UniProtKB-KW"/>
</dbReference>
<dbReference type="EMBL" id="PIPO01000004">
    <property type="protein sequence ID" value="RUO32348.1"/>
    <property type="molecule type" value="Genomic_DNA"/>
</dbReference>
<organism evidence="1 2">
    <name type="scientific">Aliidiomarina soli</name>
    <dbReference type="NCBI Taxonomy" id="1928574"/>
    <lineage>
        <taxon>Bacteria</taxon>
        <taxon>Pseudomonadati</taxon>
        <taxon>Pseudomonadota</taxon>
        <taxon>Gammaproteobacteria</taxon>
        <taxon>Alteromonadales</taxon>
        <taxon>Idiomarinaceae</taxon>
        <taxon>Aliidiomarina</taxon>
    </lineage>
</organism>
<name>A0A432WEZ5_9GAMM</name>
<accession>A0A432WEZ5</accession>
<comment type="caution">
    <text evidence="1">The sequence shown here is derived from an EMBL/GenBank/DDBJ whole genome shotgun (WGS) entry which is preliminary data.</text>
</comment>
<dbReference type="InterPro" id="IPR029063">
    <property type="entry name" value="SAM-dependent_MTases_sf"/>
</dbReference>
<keyword evidence="1" id="KW-0808">Transferase</keyword>
<dbReference type="Gene3D" id="3.40.50.150">
    <property type="entry name" value="Vaccinia Virus protein VP39"/>
    <property type="match status" value="1"/>
</dbReference>
<gene>
    <name evidence="1" type="ORF">CWE14_09360</name>
</gene>
<evidence type="ECO:0000313" key="1">
    <source>
        <dbReference type="EMBL" id="RUO32348.1"/>
    </source>
</evidence>
<dbReference type="Pfam" id="PF13489">
    <property type="entry name" value="Methyltransf_23"/>
    <property type="match status" value="1"/>
</dbReference>
<keyword evidence="2" id="KW-1185">Reference proteome</keyword>
<reference evidence="1 2" key="1">
    <citation type="journal article" date="2011" name="Front. Microbiol.">
        <title>Genomic signatures of strain selection and enhancement in Bacillus atrophaeus var. globigii, a historical biowarfare simulant.</title>
        <authorList>
            <person name="Gibbons H.S."/>
            <person name="Broomall S.M."/>
            <person name="McNew L.A."/>
            <person name="Daligault H."/>
            <person name="Chapman C."/>
            <person name="Bruce D."/>
            <person name="Karavis M."/>
            <person name="Krepps M."/>
            <person name="McGregor P.A."/>
            <person name="Hong C."/>
            <person name="Park K.H."/>
            <person name="Akmal A."/>
            <person name="Feldman A."/>
            <person name="Lin J.S."/>
            <person name="Chang W.E."/>
            <person name="Higgs B.W."/>
            <person name="Demirev P."/>
            <person name="Lindquist J."/>
            <person name="Liem A."/>
            <person name="Fochler E."/>
            <person name="Read T.D."/>
            <person name="Tapia R."/>
            <person name="Johnson S."/>
            <person name="Bishop-Lilly K.A."/>
            <person name="Detter C."/>
            <person name="Han C."/>
            <person name="Sozhamannan S."/>
            <person name="Rosenzweig C.N."/>
            <person name="Skowronski E.W."/>
        </authorList>
    </citation>
    <scope>NUCLEOTIDE SEQUENCE [LARGE SCALE GENOMIC DNA]</scope>
    <source>
        <strain evidence="1 2">Y4G10-17</strain>
    </source>
</reference>